<dbReference type="Gene3D" id="3.20.20.240">
    <property type="entry name" value="Methylmalonyl-CoA mutase"/>
    <property type="match status" value="1"/>
</dbReference>
<evidence type="ECO:0000259" key="1">
    <source>
        <dbReference type="Pfam" id="PF01642"/>
    </source>
</evidence>
<gene>
    <name evidence="2" type="ORF">RM519_05975</name>
</gene>
<name>A0ABU2Y3K8_9FLAO</name>
<accession>A0ABU2Y3K8</accession>
<dbReference type="EMBL" id="JAVRHV010000002">
    <property type="protein sequence ID" value="MDT0552786.1"/>
    <property type="molecule type" value="Genomic_DNA"/>
</dbReference>
<dbReference type="SUPFAM" id="SSF51703">
    <property type="entry name" value="Cobalamin (vitamin B12)-dependent enzymes"/>
    <property type="match status" value="1"/>
</dbReference>
<evidence type="ECO:0000313" key="2">
    <source>
        <dbReference type="EMBL" id="MDT0552786.1"/>
    </source>
</evidence>
<organism evidence="2 3">
    <name type="scientific">Urechidicola vernalis</name>
    <dbReference type="NCBI Taxonomy" id="3075600"/>
    <lineage>
        <taxon>Bacteria</taxon>
        <taxon>Pseudomonadati</taxon>
        <taxon>Bacteroidota</taxon>
        <taxon>Flavobacteriia</taxon>
        <taxon>Flavobacteriales</taxon>
        <taxon>Flavobacteriaceae</taxon>
        <taxon>Urechidicola</taxon>
    </lineage>
</organism>
<feature type="domain" description="Methylmalonyl-CoA mutase alpha/beta chain catalytic" evidence="1">
    <location>
        <begin position="137"/>
        <end position="421"/>
    </location>
</feature>
<sequence>MDDSLFENFIPVSEKQWKQKIQFDLKGKEYNETLSTKTKDGIVINPIHHLDSYKQVVSDRSTHDFKIGQTIFIADERVANSIARKAIKGGVESILFKASGPFNIQIALKNIPIEIELQFEFEFLSESFLTDLINHTEKYTTLLNIDIIGNLGKEGNWFTTLQNDFKVFNALLKHTSQKSIVFGIDAANYQNSGATITQQIGFALAHGFEYINDFLNVTDEPTEKRLDFNVNFAIGSNYFFEIAKLRAFRTVWTSVCKDLRLQSKLHITASPSTRNKTLYDYNTNMLRTTSESMSAILGGANTVCNLAYDSIYHKSNAFGERIARNQLLILKKESYLSNANQMVNGSYYVEYLTKEIAEKSLELFKEIEKNGGFLKQLKLGNIQDSIEKSATKEQELFEDGSIVLLGTNKHTNTSDTMKNELELYPFVKTNPRKTLIKPIIAKRLSERLDQERLKNEA</sequence>
<dbReference type="RefSeq" id="WP_311592722.1">
    <property type="nucleotide sequence ID" value="NZ_JAVRHV010000002.1"/>
</dbReference>
<proteinExistence type="predicted"/>
<dbReference type="InterPro" id="IPR016176">
    <property type="entry name" value="Cbl-dep_enz_cat"/>
</dbReference>
<dbReference type="InterPro" id="IPR006099">
    <property type="entry name" value="MeMalonylCoA_mutase_a/b_cat"/>
</dbReference>
<dbReference type="PANTHER" id="PTHR48101:SF1">
    <property type="entry name" value="METHYLMALONYL-COA MUTASE, LARGE SUBUNIT"/>
    <property type="match status" value="1"/>
</dbReference>
<dbReference type="PANTHER" id="PTHR48101">
    <property type="entry name" value="METHYLMALONYL-COA MUTASE, MITOCHONDRIAL-RELATED"/>
    <property type="match status" value="1"/>
</dbReference>
<dbReference type="Proteomes" id="UP001252186">
    <property type="component" value="Unassembled WGS sequence"/>
</dbReference>
<dbReference type="Pfam" id="PF01642">
    <property type="entry name" value="MM_CoA_mutase"/>
    <property type="match status" value="1"/>
</dbReference>
<reference evidence="2 3" key="1">
    <citation type="submission" date="2023-09" db="EMBL/GenBank/DDBJ databases">
        <authorList>
            <person name="Rey-Velasco X."/>
        </authorList>
    </citation>
    <scope>NUCLEOTIDE SEQUENCE [LARGE SCALE GENOMIC DNA]</scope>
    <source>
        <strain evidence="2 3">P050</strain>
    </source>
</reference>
<keyword evidence="3" id="KW-1185">Reference proteome</keyword>
<dbReference type="CDD" id="cd03677">
    <property type="entry name" value="MM_CoA_mutase_beta"/>
    <property type="match status" value="1"/>
</dbReference>
<protein>
    <submittedName>
        <fullName evidence="2">Methylmalonyl-CoA mutase subunit beta</fullName>
    </submittedName>
</protein>
<comment type="caution">
    <text evidence="2">The sequence shown here is derived from an EMBL/GenBank/DDBJ whole genome shotgun (WGS) entry which is preliminary data.</text>
</comment>
<evidence type="ECO:0000313" key="3">
    <source>
        <dbReference type="Proteomes" id="UP001252186"/>
    </source>
</evidence>